<comment type="caution">
    <text evidence="1">The sequence shown here is derived from an EMBL/GenBank/DDBJ whole genome shotgun (WGS) entry which is preliminary data.</text>
</comment>
<dbReference type="InterPro" id="IPR036047">
    <property type="entry name" value="F-box-like_dom_sf"/>
</dbReference>
<keyword evidence="2" id="KW-1185">Reference proteome</keyword>
<name>A0ABP9YGA2_9FUNG</name>
<accession>A0ABP9YGA2</accession>
<evidence type="ECO:0000313" key="1">
    <source>
        <dbReference type="EMBL" id="GAA5805989.1"/>
    </source>
</evidence>
<evidence type="ECO:0008006" key="3">
    <source>
        <dbReference type="Google" id="ProtNLM"/>
    </source>
</evidence>
<dbReference type="Proteomes" id="UP001476247">
    <property type="component" value="Unassembled WGS sequence"/>
</dbReference>
<sequence length="290" mass="33465">MEKHLPAEILLIIGNYVQFKEYIQLSQTCKTIERILTSSSAVNYLNDRFKFGQDTGALLLFTYYNILYVPKTIRSVVLNHFIGTSNQDMASLIKGWSIIHAIRCSDPGKFMTMLLDDGKAKKQSTENSEESILKQQQLFATEILDDIIDSHIGYKTQVCKSKTYQSVFKKLVLLGDLRTVEHCLRSLGSPVDSIIIFDMDYYNRFPLNSRRIITTAKTTKKVVKCVPHIFLSVEIICKNGLYFNYNSDQMSRLTEDLLKQYNILVERESKYKSLNNSDNNTNHQCFINYN</sequence>
<dbReference type="EMBL" id="BAABUJ010000054">
    <property type="protein sequence ID" value="GAA5805989.1"/>
    <property type="molecule type" value="Genomic_DNA"/>
</dbReference>
<organism evidence="1 2">
    <name type="scientific">Helicostylum pulchrum</name>
    <dbReference type="NCBI Taxonomy" id="562976"/>
    <lineage>
        <taxon>Eukaryota</taxon>
        <taxon>Fungi</taxon>
        <taxon>Fungi incertae sedis</taxon>
        <taxon>Mucoromycota</taxon>
        <taxon>Mucoromycotina</taxon>
        <taxon>Mucoromycetes</taxon>
        <taxon>Mucorales</taxon>
        <taxon>Mucorineae</taxon>
        <taxon>Mucoraceae</taxon>
        <taxon>Helicostylum</taxon>
    </lineage>
</organism>
<dbReference type="SUPFAM" id="SSF81383">
    <property type="entry name" value="F-box domain"/>
    <property type="match status" value="1"/>
</dbReference>
<protein>
    <recommendedName>
        <fullName evidence="3">F-box domain-containing protein</fullName>
    </recommendedName>
</protein>
<gene>
    <name evidence="1" type="ORF">HPULCUR_011516</name>
</gene>
<proteinExistence type="predicted"/>
<evidence type="ECO:0000313" key="2">
    <source>
        <dbReference type="Proteomes" id="UP001476247"/>
    </source>
</evidence>
<reference evidence="1 2" key="1">
    <citation type="submission" date="2024-04" db="EMBL/GenBank/DDBJ databases">
        <title>genome sequences of Mucor flavus KT1a and Helicostylum pulchrum KT1b strains isolation_sourced from the surface of a dry-aged beef.</title>
        <authorList>
            <person name="Toyotome T."/>
            <person name="Hosono M."/>
            <person name="Torimaru M."/>
            <person name="Fukuda K."/>
            <person name="Mikami N."/>
        </authorList>
    </citation>
    <scope>NUCLEOTIDE SEQUENCE [LARGE SCALE GENOMIC DNA]</scope>
    <source>
        <strain evidence="1 2">KT1b</strain>
    </source>
</reference>